<evidence type="ECO:0000256" key="2">
    <source>
        <dbReference type="ARBA" id="ARBA00022692"/>
    </source>
</evidence>
<keyword evidence="2 5" id="KW-0812">Transmembrane</keyword>
<keyword evidence="1" id="KW-1003">Cell membrane</keyword>
<keyword evidence="4 5" id="KW-0472">Membrane</keyword>
<dbReference type="Proteomes" id="UP000251123">
    <property type="component" value="Unassembled WGS sequence"/>
</dbReference>
<feature type="transmembrane region" description="Helical" evidence="5">
    <location>
        <begin position="6"/>
        <end position="24"/>
    </location>
</feature>
<evidence type="ECO:0000313" key="6">
    <source>
        <dbReference type="EMBL" id="SPX54378.1"/>
    </source>
</evidence>
<evidence type="ECO:0000256" key="1">
    <source>
        <dbReference type="ARBA" id="ARBA00022475"/>
    </source>
</evidence>
<evidence type="ECO:0000256" key="3">
    <source>
        <dbReference type="ARBA" id="ARBA00022989"/>
    </source>
</evidence>
<proteinExistence type="predicted"/>
<evidence type="ECO:0000256" key="4">
    <source>
        <dbReference type="ARBA" id="ARBA00023136"/>
    </source>
</evidence>
<reference evidence="6 7" key="1">
    <citation type="submission" date="2018-06" db="EMBL/GenBank/DDBJ databases">
        <authorList>
            <consortium name="Pathogen Informatics"/>
            <person name="Doyle S."/>
        </authorList>
    </citation>
    <scope>NUCLEOTIDE SEQUENCE [LARGE SCALE GENOMIC DNA]</scope>
    <source>
        <strain evidence="6 7">NCTC9601</strain>
    </source>
</reference>
<accession>A0A2X1QHS8</accession>
<dbReference type="AlphaFoldDB" id="A0A2X1QHS8"/>
<evidence type="ECO:0000256" key="5">
    <source>
        <dbReference type="SAM" id="Phobius"/>
    </source>
</evidence>
<keyword evidence="3 5" id="KW-1133">Transmembrane helix</keyword>
<dbReference type="Pfam" id="PF13980">
    <property type="entry name" value="UPF0370"/>
    <property type="match status" value="1"/>
</dbReference>
<organism evidence="6 7">
    <name type="scientific">Klebsiella pneumoniae</name>
    <dbReference type="NCBI Taxonomy" id="573"/>
    <lineage>
        <taxon>Bacteria</taxon>
        <taxon>Pseudomonadati</taxon>
        <taxon>Pseudomonadota</taxon>
        <taxon>Gammaproteobacteria</taxon>
        <taxon>Enterobacterales</taxon>
        <taxon>Enterobacteriaceae</taxon>
        <taxon>Klebsiella/Raoultella group</taxon>
        <taxon>Klebsiella</taxon>
        <taxon>Klebsiella pneumoniae complex</taxon>
    </lineage>
</organism>
<sequence length="78" mass="9080">MEWLIKHWWILVLVFLVGVIINVIKDLNRVDHKKFLNNNPICRRTVILTINGTMTTTGRSTTSRRNRKFAFIGGTARL</sequence>
<dbReference type="EMBL" id="UASN01000016">
    <property type="protein sequence ID" value="SPX54378.1"/>
    <property type="molecule type" value="Genomic_DNA"/>
</dbReference>
<name>A0A2X1QHS8_KLEPN</name>
<protein>
    <submittedName>
        <fullName evidence="6">Inner membrane protein</fullName>
    </submittedName>
</protein>
<dbReference type="InterPro" id="IPR020910">
    <property type="entry name" value="UPF0370"/>
</dbReference>
<evidence type="ECO:0000313" key="7">
    <source>
        <dbReference type="Proteomes" id="UP000251123"/>
    </source>
</evidence>
<gene>
    <name evidence="6" type="ORF">NCTC9601_01517</name>
</gene>